<reference evidence="8" key="1">
    <citation type="submission" date="2019-05" db="EMBL/GenBank/DDBJ databases">
        <title>Annotation for the trematode Fasciolopsis buski.</title>
        <authorList>
            <person name="Choi Y.-J."/>
        </authorList>
    </citation>
    <scope>NUCLEOTIDE SEQUENCE</scope>
    <source>
        <strain evidence="8">HT</strain>
        <tissue evidence="8">Whole worm</tissue>
    </source>
</reference>
<feature type="region of interest" description="Disordered" evidence="5">
    <location>
        <begin position="99"/>
        <end position="119"/>
    </location>
</feature>
<accession>A0A8E0VJG9</accession>
<dbReference type="InterPro" id="IPR036734">
    <property type="entry name" value="Neur_chan_lig-bd_sf"/>
</dbReference>
<evidence type="ECO:0000256" key="5">
    <source>
        <dbReference type="SAM" id="MobiDB-lite"/>
    </source>
</evidence>
<dbReference type="InterPro" id="IPR036719">
    <property type="entry name" value="Neuro-gated_channel_TM_sf"/>
</dbReference>
<dbReference type="GO" id="GO:0016020">
    <property type="term" value="C:membrane"/>
    <property type="evidence" value="ECO:0007669"/>
    <property type="project" value="UniProtKB-SubCell"/>
</dbReference>
<dbReference type="InterPro" id="IPR038050">
    <property type="entry name" value="Neuro_actylchol_rec"/>
</dbReference>
<dbReference type="FunFam" id="2.70.170.10:FF:000053">
    <property type="entry name" value="Predicted protein"/>
    <property type="match status" value="1"/>
</dbReference>
<feature type="transmembrane region" description="Helical" evidence="6">
    <location>
        <begin position="649"/>
        <end position="670"/>
    </location>
</feature>
<dbReference type="EMBL" id="LUCM01006188">
    <property type="protein sequence ID" value="KAA0191675.1"/>
    <property type="molecule type" value="Genomic_DNA"/>
</dbReference>
<dbReference type="Gene3D" id="1.20.58.390">
    <property type="entry name" value="Neurotransmitter-gated ion-channel transmembrane domain"/>
    <property type="match status" value="1"/>
</dbReference>
<dbReference type="Proteomes" id="UP000728185">
    <property type="component" value="Unassembled WGS sequence"/>
</dbReference>
<gene>
    <name evidence="8" type="ORF">FBUS_00558</name>
</gene>
<keyword evidence="4 6" id="KW-0472">Membrane</keyword>
<evidence type="ECO:0000256" key="6">
    <source>
        <dbReference type="SAM" id="Phobius"/>
    </source>
</evidence>
<feature type="region of interest" description="Disordered" evidence="5">
    <location>
        <begin position="153"/>
        <end position="200"/>
    </location>
</feature>
<feature type="region of interest" description="Disordered" evidence="5">
    <location>
        <begin position="22"/>
        <end position="47"/>
    </location>
</feature>
<comment type="subcellular location">
    <subcellularLocation>
        <location evidence="1">Membrane</location>
        <topology evidence="1">Multi-pass membrane protein</topology>
    </subcellularLocation>
</comment>
<dbReference type="InterPro" id="IPR006201">
    <property type="entry name" value="Neur_channel"/>
</dbReference>
<evidence type="ECO:0000259" key="7">
    <source>
        <dbReference type="Pfam" id="PF02931"/>
    </source>
</evidence>
<keyword evidence="9" id="KW-1185">Reference proteome</keyword>
<dbReference type="GO" id="GO:0004888">
    <property type="term" value="F:transmembrane signaling receptor activity"/>
    <property type="evidence" value="ECO:0007669"/>
    <property type="project" value="InterPro"/>
</dbReference>
<dbReference type="OrthoDB" id="203862at2759"/>
<feature type="compositionally biased region" description="Polar residues" evidence="5">
    <location>
        <begin position="181"/>
        <end position="190"/>
    </location>
</feature>
<dbReference type="GO" id="GO:0005230">
    <property type="term" value="F:extracellular ligand-gated monoatomic ion channel activity"/>
    <property type="evidence" value="ECO:0007669"/>
    <property type="project" value="InterPro"/>
</dbReference>
<dbReference type="SUPFAM" id="SSF90112">
    <property type="entry name" value="Neurotransmitter-gated ion-channel transmembrane pore"/>
    <property type="match status" value="1"/>
</dbReference>
<feature type="transmembrane region" description="Helical" evidence="6">
    <location>
        <begin position="426"/>
        <end position="447"/>
    </location>
</feature>
<dbReference type="SUPFAM" id="SSF63712">
    <property type="entry name" value="Nicotinic receptor ligand binding domain-like"/>
    <property type="match status" value="1"/>
</dbReference>
<organism evidence="8 9">
    <name type="scientific">Fasciolopsis buskii</name>
    <dbReference type="NCBI Taxonomy" id="27845"/>
    <lineage>
        <taxon>Eukaryota</taxon>
        <taxon>Metazoa</taxon>
        <taxon>Spiralia</taxon>
        <taxon>Lophotrochozoa</taxon>
        <taxon>Platyhelminthes</taxon>
        <taxon>Trematoda</taxon>
        <taxon>Digenea</taxon>
        <taxon>Plagiorchiida</taxon>
        <taxon>Echinostomata</taxon>
        <taxon>Echinostomatoidea</taxon>
        <taxon>Fasciolidae</taxon>
        <taxon>Fasciolopsis</taxon>
    </lineage>
</organism>
<evidence type="ECO:0000313" key="9">
    <source>
        <dbReference type="Proteomes" id="UP000728185"/>
    </source>
</evidence>
<feature type="domain" description="Neurotransmitter-gated ion-channel ligand-binding" evidence="7">
    <location>
        <begin position="233"/>
        <end position="423"/>
    </location>
</feature>
<feature type="transmembrane region" description="Helical" evidence="6">
    <location>
        <begin position="490"/>
        <end position="511"/>
    </location>
</feature>
<comment type="caution">
    <text evidence="8">The sequence shown here is derived from an EMBL/GenBank/DDBJ whole genome shotgun (WGS) entry which is preliminary data.</text>
</comment>
<name>A0A8E0VJG9_9TREM</name>
<keyword evidence="8" id="KW-0675">Receptor</keyword>
<protein>
    <submittedName>
        <fullName evidence="8">Gamma aminobutyric acid receptor subunit</fullName>
    </submittedName>
</protein>
<dbReference type="Pfam" id="PF02931">
    <property type="entry name" value="Neur_chan_LBD"/>
    <property type="match status" value="1"/>
</dbReference>
<proteinExistence type="predicted"/>
<keyword evidence="3 6" id="KW-1133">Transmembrane helix</keyword>
<dbReference type="PANTHER" id="PTHR18945">
    <property type="entry name" value="NEUROTRANSMITTER GATED ION CHANNEL"/>
    <property type="match status" value="1"/>
</dbReference>
<evidence type="ECO:0000313" key="8">
    <source>
        <dbReference type="EMBL" id="KAA0191675.1"/>
    </source>
</evidence>
<evidence type="ECO:0000256" key="4">
    <source>
        <dbReference type="ARBA" id="ARBA00023136"/>
    </source>
</evidence>
<evidence type="ECO:0000256" key="2">
    <source>
        <dbReference type="ARBA" id="ARBA00022692"/>
    </source>
</evidence>
<evidence type="ECO:0000256" key="3">
    <source>
        <dbReference type="ARBA" id="ARBA00022989"/>
    </source>
</evidence>
<sequence>MAMNFNKLFLQDIIARRGSHVIDLGDGSDKSNEEPDYGSDYYNDTSSDTLEDVDGAGHSAELFDDEPTGSCQKTRLLNAILELRSAVEKQNNLQAQLNGRLTPSPASQFGASNSTDRSNRFTAQQISVKQGSTNSVMTSNASQIQSPVSMVLTPAKADASSSPGGAVKPSDDTTKKSTTKLQGDNSNQSDRIVDPSKLRATSTEVGHKKRLLSQSGLVDSTETDLASFKRCERLSKKKDKVVVEVRVVFLKIGEIDTLKEIYHADAFIQFKWREPRLDGKSEEDLRRIDLQRCWNPLVLIDNILSESKDQHWMLTQKNDQNEVFIVERRRLRGIFLETLELNDFPLDVQDLTITLTSERPDSEVVLVPDRNELCGINLQTLVDQQEWKLHEHIEVTRRSATQEYTNSSQSHPCISVTCRAARRPGYFYWNVFLIMFFITGLSFATFAVPPERPENRLQLSFTLFLTSVAFKFVINQSLPKISYLTYMDKYVLMSLAILCVVSIWHAMVTLIPTDAVFEQEDVMNVLKFSSLDSTTLSRLENNQTFSTAMPQELNDSAFKFNSSSLPFTTLSTAATGKTTQKKLTPIIIVTTVSPKNFDLTSVNLTTATHADKSSWLPMWDAEQWKKFAQQSTDMEQEKRMLKLRIERDVFASFCVLYGLAHLTFAFWLYFDVSHPRFGSRDDLTGRLMTVGAQS</sequence>
<dbReference type="AlphaFoldDB" id="A0A8E0VJG9"/>
<dbReference type="Gene3D" id="2.70.170.10">
    <property type="entry name" value="Neurotransmitter-gated ion-channel ligand-binding domain"/>
    <property type="match status" value="1"/>
</dbReference>
<keyword evidence="2 6" id="KW-0812">Transmembrane</keyword>
<dbReference type="InterPro" id="IPR006202">
    <property type="entry name" value="Neur_chan_lig-bd"/>
</dbReference>
<evidence type="ECO:0000256" key="1">
    <source>
        <dbReference type="ARBA" id="ARBA00004141"/>
    </source>
</evidence>